<dbReference type="EMBL" id="CP042261">
    <property type="protein sequence ID" value="QDY70029.1"/>
    <property type="molecule type" value="Genomic_DNA"/>
</dbReference>
<dbReference type="PANTHER" id="PTHR42978">
    <property type="entry name" value="QUORUM-QUENCHING LACTONASE YTNP-RELATED-RELATED"/>
    <property type="match status" value="1"/>
</dbReference>
<dbReference type="Proteomes" id="UP000318483">
    <property type="component" value="Chromosome"/>
</dbReference>
<dbReference type="Gene3D" id="3.60.15.10">
    <property type="entry name" value="Ribonuclease Z/Hydroxyacylglutathione hydrolase-like"/>
    <property type="match status" value="1"/>
</dbReference>
<evidence type="ECO:0000256" key="2">
    <source>
        <dbReference type="ARBA" id="ARBA00022723"/>
    </source>
</evidence>
<keyword evidence="7" id="KW-1185">Reference proteome</keyword>
<accession>A0A5B8I8E1</accession>
<evidence type="ECO:0000256" key="1">
    <source>
        <dbReference type="ARBA" id="ARBA00007749"/>
    </source>
</evidence>
<feature type="domain" description="Metallo-beta-lactamase" evidence="5">
    <location>
        <begin position="96"/>
        <end position="298"/>
    </location>
</feature>
<organism evidence="6 7">
    <name type="scientific">Qingshengfaniella alkalisoli</name>
    <dbReference type="NCBI Taxonomy" id="2599296"/>
    <lineage>
        <taxon>Bacteria</taxon>
        <taxon>Pseudomonadati</taxon>
        <taxon>Pseudomonadota</taxon>
        <taxon>Alphaproteobacteria</taxon>
        <taxon>Rhodobacterales</taxon>
        <taxon>Paracoccaceae</taxon>
        <taxon>Qingshengfaniella</taxon>
    </lineage>
</organism>
<dbReference type="OrthoDB" id="9773738at2"/>
<comment type="similarity">
    <text evidence="1">Belongs to the metallo-beta-lactamase superfamily.</text>
</comment>
<keyword evidence="2" id="KW-0479">Metal-binding</keyword>
<dbReference type="RefSeq" id="WP_146365405.1">
    <property type="nucleotide sequence ID" value="NZ_CP042261.1"/>
</dbReference>
<dbReference type="GO" id="GO:0046872">
    <property type="term" value="F:metal ion binding"/>
    <property type="evidence" value="ECO:0007669"/>
    <property type="project" value="UniProtKB-KW"/>
</dbReference>
<dbReference type="InterPro" id="IPR001279">
    <property type="entry name" value="Metallo-B-lactamas"/>
</dbReference>
<gene>
    <name evidence="6" type="ORF">FPZ52_10625</name>
</gene>
<evidence type="ECO:0000256" key="3">
    <source>
        <dbReference type="ARBA" id="ARBA00022801"/>
    </source>
</evidence>
<name>A0A5B8I8E1_9RHOB</name>
<dbReference type="Pfam" id="PF00753">
    <property type="entry name" value="Lactamase_B"/>
    <property type="match status" value="1"/>
</dbReference>
<keyword evidence="3 6" id="KW-0378">Hydrolase</keyword>
<sequence>MGGVSDGLRSRLLERRDFLVGSAAIAAISPFVPRVVWGHGPKTHREMIGDVELTVISDGHLTIPSNVLAPQAPRDEFEATMMERFGQVPETVRAETNHAILRVGNDLILVDNGSGKDFQPNAGKLLEHLQINGIDPADVTKLVFTHAHPDHVWGTLGANGGLNFPNADYYVAGAEFDFWMDPDTMTALPADFHPFVIGARRDLTAIEDRMIRVKDGDMIGDGISAISTPGHTPGHISVLVDHGEGLIIGGDVVGNDHVHFAHPEWAFGFDAIPEQGIDTRKRLLDRLATDRHRLLGYHFTYPGTGYVERAGTGYRLVAG</sequence>
<evidence type="ECO:0000313" key="7">
    <source>
        <dbReference type="Proteomes" id="UP000318483"/>
    </source>
</evidence>
<dbReference type="InterPro" id="IPR051013">
    <property type="entry name" value="MBL_superfamily_lactonases"/>
</dbReference>
<dbReference type="PANTHER" id="PTHR42978:SF6">
    <property type="entry name" value="QUORUM-QUENCHING LACTONASE YTNP-RELATED"/>
    <property type="match status" value="1"/>
</dbReference>
<dbReference type="AlphaFoldDB" id="A0A5B8I8E1"/>
<proteinExistence type="inferred from homology"/>
<dbReference type="SMART" id="SM00849">
    <property type="entry name" value="Lactamase_B"/>
    <property type="match status" value="1"/>
</dbReference>
<protein>
    <submittedName>
        <fullName evidence="6">MBL fold metallo-hydrolase</fullName>
    </submittedName>
</protein>
<dbReference type="InterPro" id="IPR036866">
    <property type="entry name" value="RibonucZ/Hydroxyglut_hydro"/>
</dbReference>
<dbReference type="SUPFAM" id="SSF56281">
    <property type="entry name" value="Metallo-hydrolase/oxidoreductase"/>
    <property type="match status" value="1"/>
</dbReference>
<evidence type="ECO:0000256" key="4">
    <source>
        <dbReference type="ARBA" id="ARBA00022833"/>
    </source>
</evidence>
<dbReference type="CDD" id="cd07720">
    <property type="entry name" value="OPHC2-like_MBL-fold"/>
    <property type="match status" value="1"/>
</dbReference>
<evidence type="ECO:0000313" key="6">
    <source>
        <dbReference type="EMBL" id="QDY70029.1"/>
    </source>
</evidence>
<dbReference type="KEGG" id="lit:FPZ52_10625"/>
<keyword evidence="4" id="KW-0862">Zinc</keyword>
<evidence type="ECO:0000259" key="5">
    <source>
        <dbReference type="SMART" id="SM00849"/>
    </source>
</evidence>
<dbReference type="GO" id="GO:0016787">
    <property type="term" value="F:hydrolase activity"/>
    <property type="evidence" value="ECO:0007669"/>
    <property type="project" value="UniProtKB-KW"/>
</dbReference>
<reference evidence="6 7" key="1">
    <citation type="submission" date="2019-07" db="EMBL/GenBank/DDBJ databases">
        <title>Litoreibacter alkalisoli sp. nov., isolated from saline-alkaline soil.</title>
        <authorList>
            <person name="Wang S."/>
            <person name="Xu L."/>
            <person name="Xing Y.-T."/>
            <person name="Sun J.-Q."/>
        </authorList>
    </citation>
    <scope>NUCLEOTIDE SEQUENCE [LARGE SCALE GENOMIC DNA]</scope>
    <source>
        <strain evidence="6 7">LN3S51</strain>
    </source>
</reference>